<feature type="domain" description="RimM N-terminal" evidence="6">
    <location>
        <begin position="11"/>
        <end position="88"/>
    </location>
</feature>
<evidence type="ECO:0000313" key="9">
    <source>
        <dbReference type="Proteomes" id="UP000265750"/>
    </source>
</evidence>
<comment type="function">
    <text evidence="5">An accessory protein needed during the final step in the assembly of 30S ribosomal subunit, possibly for assembly of the head region. Essential for efficient processing of 16S rRNA. May be needed both before and after RbfA during the maturation of 16S rRNA. It has affinity for free ribosomal 30S subunits but not for 70S ribosomes.</text>
</comment>
<dbReference type="PANTHER" id="PTHR33692">
    <property type="entry name" value="RIBOSOME MATURATION FACTOR RIMM"/>
    <property type="match status" value="1"/>
</dbReference>
<proteinExistence type="inferred from homology"/>
<dbReference type="Pfam" id="PF24986">
    <property type="entry name" value="PRC_RimM"/>
    <property type="match status" value="1"/>
</dbReference>
<comment type="caution">
    <text evidence="8">The sequence shown here is derived from an EMBL/GenBank/DDBJ whole genome shotgun (WGS) entry which is preliminary data.</text>
</comment>
<dbReference type="HAMAP" id="MF_00014">
    <property type="entry name" value="Ribosome_mat_RimM"/>
    <property type="match status" value="1"/>
</dbReference>
<comment type="subcellular location">
    <subcellularLocation>
        <location evidence="5">Cytoplasm</location>
    </subcellularLocation>
</comment>
<accession>A0A3A1WMN8</accession>
<dbReference type="InterPro" id="IPR011033">
    <property type="entry name" value="PRC_barrel-like_sf"/>
</dbReference>
<evidence type="ECO:0000256" key="3">
    <source>
        <dbReference type="ARBA" id="ARBA00022552"/>
    </source>
</evidence>
<dbReference type="EMBL" id="QYRN01000002">
    <property type="protein sequence ID" value="RIY02827.1"/>
    <property type="molecule type" value="Genomic_DNA"/>
</dbReference>
<keyword evidence="4 5" id="KW-0143">Chaperone</keyword>
<dbReference type="GO" id="GO:0042274">
    <property type="term" value="P:ribosomal small subunit biogenesis"/>
    <property type="evidence" value="ECO:0007669"/>
    <property type="project" value="UniProtKB-UniRule"/>
</dbReference>
<dbReference type="NCBIfam" id="TIGR02273">
    <property type="entry name" value="16S_RimM"/>
    <property type="match status" value="1"/>
</dbReference>
<evidence type="ECO:0000259" key="6">
    <source>
        <dbReference type="Pfam" id="PF01782"/>
    </source>
</evidence>
<dbReference type="GO" id="GO:0005737">
    <property type="term" value="C:cytoplasm"/>
    <property type="evidence" value="ECO:0007669"/>
    <property type="project" value="UniProtKB-SubCell"/>
</dbReference>
<keyword evidence="2 5" id="KW-0690">Ribosome biogenesis</keyword>
<dbReference type="InterPro" id="IPR011961">
    <property type="entry name" value="RimM"/>
</dbReference>
<dbReference type="SUPFAM" id="SSF50346">
    <property type="entry name" value="PRC-barrel domain"/>
    <property type="match status" value="1"/>
</dbReference>
<dbReference type="GO" id="GO:0043022">
    <property type="term" value="F:ribosome binding"/>
    <property type="evidence" value="ECO:0007669"/>
    <property type="project" value="InterPro"/>
</dbReference>
<keyword evidence="3 5" id="KW-0698">rRNA processing</keyword>
<dbReference type="Proteomes" id="UP000265750">
    <property type="component" value="Unassembled WGS sequence"/>
</dbReference>
<evidence type="ECO:0000256" key="2">
    <source>
        <dbReference type="ARBA" id="ARBA00022517"/>
    </source>
</evidence>
<name>A0A3A1WMN8_9HYPH</name>
<sequence length="180" mass="19016">MTEPTRDRVLLAVIGGAHGIKGEVRVRSFTADPEDVGAYGPLSDAAGRRYTVASARVQKTVVVVRFREVADRNAAELLNGTELFVDRAALPDEGEDEFYQADLVGLVARLVDGTVIGEVVAFHDFGAGDILEIAPEGGASVMIPFTEAAVPEVDLELGFLLVEPTAAGLVAADEDAPREP</sequence>
<keyword evidence="1 5" id="KW-0963">Cytoplasm</keyword>
<dbReference type="AlphaFoldDB" id="A0A3A1WMN8"/>
<dbReference type="Pfam" id="PF01782">
    <property type="entry name" value="RimM"/>
    <property type="match status" value="1"/>
</dbReference>
<reference evidence="9" key="1">
    <citation type="submission" date="2018-09" db="EMBL/GenBank/DDBJ databases">
        <authorList>
            <person name="Tuo L."/>
        </authorList>
    </citation>
    <scope>NUCLEOTIDE SEQUENCE [LARGE SCALE GENOMIC DNA]</scope>
    <source>
        <strain evidence="9">M2BS4Y-1</strain>
    </source>
</reference>
<protein>
    <recommendedName>
        <fullName evidence="5">Ribosome maturation factor RimM</fullName>
    </recommendedName>
</protein>
<organism evidence="8 9">
    <name type="scientific">Aureimonas flava</name>
    <dbReference type="NCBI Taxonomy" id="2320271"/>
    <lineage>
        <taxon>Bacteria</taxon>
        <taxon>Pseudomonadati</taxon>
        <taxon>Pseudomonadota</taxon>
        <taxon>Alphaproteobacteria</taxon>
        <taxon>Hyphomicrobiales</taxon>
        <taxon>Aurantimonadaceae</taxon>
        <taxon>Aureimonas</taxon>
    </lineage>
</organism>
<dbReference type="GO" id="GO:0006364">
    <property type="term" value="P:rRNA processing"/>
    <property type="evidence" value="ECO:0007669"/>
    <property type="project" value="UniProtKB-UniRule"/>
</dbReference>
<gene>
    <name evidence="5 8" type="primary">rimM</name>
    <name evidence="8" type="ORF">D3218_03575</name>
</gene>
<dbReference type="SUPFAM" id="SSF50447">
    <property type="entry name" value="Translation proteins"/>
    <property type="match status" value="1"/>
</dbReference>
<comment type="similarity">
    <text evidence="5">Belongs to the RimM family.</text>
</comment>
<evidence type="ECO:0000313" key="8">
    <source>
        <dbReference type="EMBL" id="RIY02827.1"/>
    </source>
</evidence>
<dbReference type="InterPro" id="IPR009000">
    <property type="entry name" value="Transl_B-barrel_sf"/>
</dbReference>
<evidence type="ECO:0000259" key="7">
    <source>
        <dbReference type="Pfam" id="PF24986"/>
    </source>
</evidence>
<dbReference type="InterPro" id="IPR002676">
    <property type="entry name" value="RimM_N"/>
</dbReference>
<dbReference type="Gene3D" id="2.40.30.60">
    <property type="entry name" value="RimM"/>
    <property type="match status" value="1"/>
</dbReference>
<evidence type="ECO:0000256" key="1">
    <source>
        <dbReference type="ARBA" id="ARBA00022490"/>
    </source>
</evidence>
<comment type="subunit">
    <text evidence="5">Binds ribosomal protein uS19.</text>
</comment>
<dbReference type="InterPro" id="IPR036976">
    <property type="entry name" value="RimM_N_sf"/>
</dbReference>
<feature type="domain" description="Ribosome maturation factor RimM PRC barrel" evidence="7">
    <location>
        <begin position="102"/>
        <end position="164"/>
    </location>
</feature>
<evidence type="ECO:0000256" key="5">
    <source>
        <dbReference type="HAMAP-Rule" id="MF_00014"/>
    </source>
</evidence>
<dbReference type="PANTHER" id="PTHR33692:SF1">
    <property type="entry name" value="RIBOSOME MATURATION FACTOR RIMM"/>
    <property type="match status" value="1"/>
</dbReference>
<evidence type="ECO:0000256" key="4">
    <source>
        <dbReference type="ARBA" id="ARBA00023186"/>
    </source>
</evidence>
<dbReference type="GO" id="GO:0005840">
    <property type="term" value="C:ribosome"/>
    <property type="evidence" value="ECO:0007669"/>
    <property type="project" value="InterPro"/>
</dbReference>
<dbReference type="Gene3D" id="2.30.30.240">
    <property type="entry name" value="PRC-barrel domain"/>
    <property type="match status" value="1"/>
</dbReference>
<keyword evidence="9" id="KW-1185">Reference proteome</keyword>
<dbReference type="InterPro" id="IPR056792">
    <property type="entry name" value="PRC_RimM"/>
</dbReference>
<comment type="domain">
    <text evidence="5">The PRC barrel domain binds ribosomal protein uS19.</text>
</comment>
<dbReference type="OrthoDB" id="9788191at2"/>